<accession>A0A7J3SLN6</accession>
<evidence type="ECO:0000259" key="4">
    <source>
        <dbReference type="Pfam" id="PF01923"/>
    </source>
</evidence>
<dbReference type="Pfam" id="PF01923">
    <property type="entry name" value="Cob_adeno_trans"/>
    <property type="match status" value="1"/>
</dbReference>
<dbReference type="PANTHER" id="PTHR12213:SF0">
    <property type="entry name" value="CORRINOID ADENOSYLTRANSFERASE MMAB"/>
    <property type="match status" value="1"/>
</dbReference>
<reference evidence="5" key="1">
    <citation type="journal article" date="2020" name="mSystems">
        <title>Genome- and Community-Level Interaction Insights into Carbon Utilization and Element Cycling Functions of Hydrothermarchaeota in Hydrothermal Sediment.</title>
        <authorList>
            <person name="Zhou Z."/>
            <person name="Liu Y."/>
            <person name="Xu W."/>
            <person name="Pan J."/>
            <person name="Luo Z.H."/>
            <person name="Li M."/>
        </authorList>
    </citation>
    <scope>NUCLEOTIDE SEQUENCE [LARGE SCALE GENOMIC DNA]</scope>
    <source>
        <strain evidence="5">SpSt-885</strain>
    </source>
</reference>
<dbReference type="EMBL" id="DTLS01000147">
    <property type="protein sequence ID" value="HGZ60540.1"/>
    <property type="molecule type" value="Genomic_DNA"/>
</dbReference>
<dbReference type="AlphaFoldDB" id="A0A7J3SLN6"/>
<dbReference type="EC" id="2.5.1.17" evidence="5"/>
<evidence type="ECO:0000313" key="5">
    <source>
        <dbReference type="EMBL" id="HGZ60540.1"/>
    </source>
</evidence>
<dbReference type="NCBIfam" id="TIGR00636">
    <property type="entry name" value="PduO_Nterm"/>
    <property type="match status" value="1"/>
</dbReference>
<feature type="domain" description="Cobalamin adenosyltransferase-like" evidence="4">
    <location>
        <begin position="4"/>
        <end position="160"/>
    </location>
</feature>
<dbReference type="Gene3D" id="1.20.1200.10">
    <property type="entry name" value="Cobalamin adenosyltransferase-like"/>
    <property type="match status" value="1"/>
</dbReference>
<proteinExistence type="predicted"/>
<name>A0A7J3SLN6_9CREN</name>
<dbReference type="GO" id="GO:0008817">
    <property type="term" value="F:corrinoid adenosyltransferase activity"/>
    <property type="evidence" value="ECO:0007669"/>
    <property type="project" value="UniProtKB-EC"/>
</dbReference>
<keyword evidence="3" id="KW-0067">ATP-binding</keyword>
<dbReference type="InterPro" id="IPR016030">
    <property type="entry name" value="CblAdoTrfase-like"/>
</dbReference>
<dbReference type="InterPro" id="IPR036451">
    <property type="entry name" value="CblAdoTrfase-like_sf"/>
</dbReference>
<keyword evidence="1 5" id="KW-0808">Transferase</keyword>
<keyword evidence="2" id="KW-0547">Nucleotide-binding</keyword>
<dbReference type="GO" id="GO:0005524">
    <property type="term" value="F:ATP binding"/>
    <property type="evidence" value="ECO:0007669"/>
    <property type="project" value="UniProtKB-KW"/>
</dbReference>
<gene>
    <name evidence="5" type="ORF">ENW83_05000</name>
</gene>
<protein>
    <submittedName>
        <fullName evidence="5">Cob(I)yrinic acid a,c-diamide adenosyltransferase</fullName>
        <ecNumber evidence="5">2.5.1.17</ecNumber>
    </submittedName>
</protein>
<evidence type="ECO:0000256" key="1">
    <source>
        <dbReference type="ARBA" id="ARBA00022679"/>
    </source>
</evidence>
<sequence length="185" mass="20822">MKFYTKKGDSGKTYCLKYLEYIPKNHPFIEFIGTLDEAEAAIGFASTLIPRELSRLKDELDWMQSLLFRIGFTVSGKKCIDESDLASLESITDYYSKYVKGQFTLNGGHPASAAVSLARSIVRRAERKLVDLIDRKEPIGEEKLVLSLINRLSSALYAIQLAINELTGSVTHSVKCVNESENYER</sequence>
<dbReference type="InterPro" id="IPR029499">
    <property type="entry name" value="PduO-typ"/>
</dbReference>
<dbReference type="PANTHER" id="PTHR12213">
    <property type="entry name" value="CORRINOID ADENOSYLTRANSFERASE"/>
    <property type="match status" value="1"/>
</dbReference>
<organism evidence="5">
    <name type="scientific">Fervidicoccus fontis</name>
    <dbReference type="NCBI Taxonomy" id="683846"/>
    <lineage>
        <taxon>Archaea</taxon>
        <taxon>Thermoproteota</taxon>
        <taxon>Thermoprotei</taxon>
        <taxon>Fervidicoccales</taxon>
        <taxon>Fervidicoccaceae</taxon>
        <taxon>Fervidicoccus</taxon>
    </lineage>
</organism>
<evidence type="ECO:0000256" key="3">
    <source>
        <dbReference type="ARBA" id="ARBA00022840"/>
    </source>
</evidence>
<comment type="caution">
    <text evidence="5">The sequence shown here is derived from an EMBL/GenBank/DDBJ whole genome shotgun (WGS) entry which is preliminary data.</text>
</comment>
<dbReference type="SUPFAM" id="SSF89028">
    <property type="entry name" value="Cobalamin adenosyltransferase-like"/>
    <property type="match status" value="1"/>
</dbReference>
<evidence type="ECO:0000256" key="2">
    <source>
        <dbReference type="ARBA" id="ARBA00022741"/>
    </source>
</evidence>